<dbReference type="SMART" id="SM01043">
    <property type="entry name" value="BTAD"/>
    <property type="match status" value="1"/>
</dbReference>
<protein>
    <recommendedName>
        <fullName evidence="4">Bacterial transcriptional activator domain-containing protein</fullName>
    </recommendedName>
</protein>
<dbReference type="InterPro" id="IPR011990">
    <property type="entry name" value="TPR-like_helical_dom_sf"/>
</dbReference>
<dbReference type="InterPro" id="IPR005158">
    <property type="entry name" value="BTAD"/>
</dbReference>
<dbReference type="SMART" id="SM00028">
    <property type="entry name" value="TPR"/>
    <property type="match status" value="7"/>
</dbReference>
<dbReference type="GO" id="GO:0004016">
    <property type="term" value="F:adenylate cyclase activity"/>
    <property type="evidence" value="ECO:0007669"/>
    <property type="project" value="TreeGrafter"/>
</dbReference>
<dbReference type="InterPro" id="IPR036388">
    <property type="entry name" value="WH-like_DNA-bd_sf"/>
</dbReference>
<dbReference type="OrthoDB" id="142950at2"/>
<feature type="region of interest" description="Disordered" evidence="3">
    <location>
        <begin position="339"/>
        <end position="358"/>
    </location>
</feature>
<evidence type="ECO:0000256" key="3">
    <source>
        <dbReference type="SAM" id="MobiDB-lite"/>
    </source>
</evidence>
<name>A0A328VE52_9CHLR</name>
<gene>
    <name evidence="5" type="ORF">A4R35_10875</name>
</gene>
<dbReference type="SUPFAM" id="SSF52540">
    <property type="entry name" value="P-loop containing nucleoside triphosphate hydrolases"/>
    <property type="match status" value="1"/>
</dbReference>
<dbReference type="Proteomes" id="UP000248706">
    <property type="component" value="Unassembled WGS sequence"/>
</dbReference>
<dbReference type="InterPro" id="IPR027417">
    <property type="entry name" value="P-loop_NTPase"/>
</dbReference>
<dbReference type="Gene3D" id="1.25.40.10">
    <property type="entry name" value="Tetratricopeptide repeat domain"/>
    <property type="match status" value="5"/>
</dbReference>
<dbReference type="SUPFAM" id="SSF48452">
    <property type="entry name" value="TPR-like"/>
    <property type="match status" value="4"/>
</dbReference>
<keyword evidence="1" id="KW-0547">Nucleotide-binding</keyword>
<evidence type="ECO:0000313" key="5">
    <source>
        <dbReference type="EMBL" id="RAQ96038.1"/>
    </source>
</evidence>
<keyword evidence="2" id="KW-0067">ATP-binding</keyword>
<evidence type="ECO:0000259" key="4">
    <source>
        <dbReference type="SMART" id="SM01043"/>
    </source>
</evidence>
<evidence type="ECO:0000256" key="2">
    <source>
        <dbReference type="ARBA" id="ARBA00022840"/>
    </source>
</evidence>
<feature type="region of interest" description="Disordered" evidence="3">
    <location>
        <begin position="995"/>
        <end position="1032"/>
    </location>
</feature>
<dbReference type="PANTHER" id="PTHR16305">
    <property type="entry name" value="TESTICULAR SOLUBLE ADENYLYL CYCLASE"/>
    <property type="match status" value="1"/>
</dbReference>
<proteinExistence type="predicted"/>
<keyword evidence="6" id="KW-1185">Reference proteome</keyword>
<feature type="domain" description="Bacterial transcriptional activator" evidence="4">
    <location>
        <begin position="192"/>
        <end position="333"/>
    </location>
</feature>
<dbReference type="Gene3D" id="3.40.50.300">
    <property type="entry name" value="P-loop containing nucleotide triphosphate hydrolases"/>
    <property type="match status" value="1"/>
</dbReference>
<evidence type="ECO:0000313" key="6">
    <source>
        <dbReference type="Proteomes" id="UP000248706"/>
    </source>
</evidence>
<dbReference type="InterPro" id="IPR041664">
    <property type="entry name" value="AAA_16"/>
</dbReference>
<dbReference type="InterPro" id="IPR046738">
    <property type="entry name" value="DUF6788"/>
</dbReference>
<dbReference type="Gene3D" id="1.10.10.10">
    <property type="entry name" value="Winged helix-like DNA-binding domain superfamily/Winged helix DNA-binding domain"/>
    <property type="match status" value="1"/>
</dbReference>
<dbReference type="GO" id="GO:0005524">
    <property type="term" value="F:ATP binding"/>
    <property type="evidence" value="ECO:0007669"/>
    <property type="project" value="UniProtKB-KW"/>
</dbReference>
<dbReference type="Pfam" id="PF13424">
    <property type="entry name" value="TPR_12"/>
    <property type="match status" value="1"/>
</dbReference>
<dbReference type="RefSeq" id="WP_112429278.1">
    <property type="nucleotide sequence ID" value="NZ_MCIF01000002.1"/>
</dbReference>
<dbReference type="Pfam" id="PF03704">
    <property type="entry name" value="BTAD"/>
    <property type="match status" value="1"/>
</dbReference>
<dbReference type="InterPro" id="IPR019734">
    <property type="entry name" value="TPR_rpt"/>
</dbReference>
<evidence type="ECO:0000256" key="1">
    <source>
        <dbReference type="ARBA" id="ARBA00022741"/>
    </source>
</evidence>
<dbReference type="Pfam" id="PF20586">
    <property type="entry name" value="DUF6788"/>
    <property type="match status" value="1"/>
</dbReference>
<dbReference type="PANTHER" id="PTHR16305:SF28">
    <property type="entry name" value="GUANYLATE CYCLASE DOMAIN-CONTAINING PROTEIN"/>
    <property type="match status" value="1"/>
</dbReference>
<feature type="compositionally biased region" description="Low complexity" evidence="3">
    <location>
        <begin position="1019"/>
        <end position="1029"/>
    </location>
</feature>
<dbReference type="GO" id="GO:0005737">
    <property type="term" value="C:cytoplasm"/>
    <property type="evidence" value="ECO:0007669"/>
    <property type="project" value="TreeGrafter"/>
</dbReference>
<organism evidence="5 6">
    <name type="scientific">Thermogemmatispora tikiterensis</name>
    <dbReference type="NCBI Taxonomy" id="1825093"/>
    <lineage>
        <taxon>Bacteria</taxon>
        <taxon>Bacillati</taxon>
        <taxon>Chloroflexota</taxon>
        <taxon>Ktedonobacteria</taxon>
        <taxon>Thermogemmatisporales</taxon>
        <taxon>Thermogemmatisporaceae</taxon>
        <taxon>Thermogemmatispora</taxon>
    </lineage>
</organism>
<accession>A0A328VE52</accession>
<comment type="caution">
    <text evidence="5">The sequence shown here is derived from an EMBL/GenBank/DDBJ whole genome shotgun (WGS) entry which is preliminary data.</text>
</comment>
<sequence>MNSKVTYYRQYSFCGKPQCKKCRQGRGHGPYWYAYRSEGGQITRTYIGRSLPPEALAQVEQQEIIAGQPGQPPLRRLYLLGNFRLERPAEEQRIARRSGRPALQPAGRALLALLISSPERQLPRRQALTVLWPDLPPSEANRRLERAAANLRYWFATATPLASTPPGAPPPPTFLQESEEALSLAGQQTLWIDADAFEELLDHASRCSDEPLRESLLDEALRLYKGDLLAGWTAPPYPAQLTRRREALRWHWRQALLTLVDLRLSRDNFTGTLPLLERLLASDFGDGEALALTMYCLAGLRRRSEAIRLYQQFLSSHETILSEAVQALYQAICANQPLPRPRPTPATQPTHPALPPASQEKTLISTPATPQIGRTHRSPLVGRDQELAVLRQLLTDTEQLATTALEQLTSVTTGPSSTRNGSTATLPPATQRQPQYAVLVAAPGLGKTRLAEELSREALQRRWTVIWSRVYEQESAIPYRLWIEPLRSITAQDIWLTQEIQQHPTLYAPLGAILPELYEILPPPSPLPPEQEQQRLKEALQELFMRVSRQVPLLLVLDDLHWADASSCELLGYLVRRLAGYPVLFIGTCRDSDLAANTVLQTLIAHLQREHGVITLDLPPLTDEQIAQIVSHMPPAAQRFIQSHAAGNPFFAEELARSIEMQLLSPTESSFQAGLQRLPETITAVLDMRLNRLSRHCRRLLNDAAILGGSFEFDALCALEAADPQPFNEERVLDLLDEALQAGVLSETSSGSHISYHFWHPLLASHLYESMSGMKRVLLHRRAAETLRQLYAGHEEKGAAMITYHLVAGGGPPEQIIHYASLAAEAAYALSAYTEAARLYRIAVEHFPQLGSPNSPTGSSQALPYDRRAYLLGRLAECIRIQGHYAEACQLYQRAFDVAQEGRIPKASDPLYQTQLEARLLTEIGRTWFYMSDFARAHDYCDRAAARLRAAGIEEGMAWATLRYLRGYIYNDEGRYAEARQEGQEALRLFEALSARSTQERDSRPTAPLARTGGDREAPAAPETRPATPLISGDPIGLARTHRFLSTLEINTGRHEQALHHLHVALQLAEELGHKREIAHICCNIGHVLLHRADHEEALAYCRRSLELADKVGDLPLMAVVFSNLGIIAERTGDLNDAERYLRQAIAQGEQGKDQVYLSYWNGYLAGVLQARGQLSEAGQALYQALTIGRAIKSSPCISSALVGLAHLRLGQVRLLQIILSREAAAGSEQRAKGQQLRQQLLKRARAALRLALAQSGITADVEAQGKLTLAEINLLLGETSRAQSQAQAILEQARTTNMTITQGEALALLARISAQSGTTEGRTRAEEHFEKALRIFQERGMRLHYARTRATYAQMLLHHSPTRQIEALNYRREATGILSECGATLDLLQLQSGEPRF</sequence>
<reference evidence="5 6" key="1">
    <citation type="submission" date="2016-08" db="EMBL/GenBank/DDBJ databases">
        <title>Analysis of Carbohydrate Active Enzymes in Thermogemmatispora T81 Reveals Carbohydrate Degradation Ability.</title>
        <authorList>
            <person name="Tomazini A."/>
            <person name="Lal S."/>
            <person name="Stott M."/>
            <person name="Henrissat B."/>
            <person name="Polikarpov I."/>
            <person name="Sparling R."/>
            <person name="Levin D.B."/>
        </authorList>
    </citation>
    <scope>NUCLEOTIDE SEQUENCE [LARGE SCALE GENOMIC DNA]</scope>
    <source>
        <strain evidence="5 6">T81</strain>
    </source>
</reference>
<dbReference type="EMBL" id="MCIF01000002">
    <property type="protein sequence ID" value="RAQ96038.1"/>
    <property type="molecule type" value="Genomic_DNA"/>
</dbReference>
<dbReference type="Pfam" id="PF13191">
    <property type="entry name" value="AAA_16"/>
    <property type="match status" value="1"/>
</dbReference>